<dbReference type="EMBL" id="LXQA010122758">
    <property type="protein sequence ID" value="MCI20995.1"/>
    <property type="molecule type" value="Genomic_DNA"/>
</dbReference>
<organism evidence="2 3">
    <name type="scientific">Trifolium medium</name>
    <dbReference type="NCBI Taxonomy" id="97028"/>
    <lineage>
        <taxon>Eukaryota</taxon>
        <taxon>Viridiplantae</taxon>
        <taxon>Streptophyta</taxon>
        <taxon>Embryophyta</taxon>
        <taxon>Tracheophyta</taxon>
        <taxon>Spermatophyta</taxon>
        <taxon>Magnoliopsida</taxon>
        <taxon>eudicotyledons</taxon>
        <taxon>Gunneridae</taxon>
        <taxon>Pentapetalae</taxon>
        <taxon>rosids</taxon>
        <taxon>fabids</taxon>
        <taxon>Fabales</taxon>
        <taxon>Fabaceae</taxon>
        <taxon>Papilionoideae</taxon>
        <taxon>50 kb inversion clade</taxon>
        <taxon>NPAAA clade</taxon>
        <taxon>Hologalegina</taxon>
        <taxon>IRL clade</taxon>
        <taxon>Trifolieae</taxon>
        <taxon>Trifolium</taxon>
    </lineage>
</organism>
<feature type="compositionally biased region" description="Pro residues" evidence="1">
    <location>
        <begin position="56"/>
        <end position="65"/>
    </location>
</feature>
<evidence type="ECO:0000313" key="3">
    <source>
        <dbReference type="Proteomes" id="UP000265520"/>
    </source>
</evidence>
<proteinExistence type="predicted"/>
<comment type="caution">
    <text evidence="2">The sequence shown here is derived from an EMBL/GenBank/DDBJ whole genome shotgun (WGS) entry which is preliminary data.</text>
</comment>
<protein>
    <submittedName>
        <fullName evidence="2">Protein binding protein</fullName>
    </submittedName>
</protein>
<evidence type="ECO:0000256" key="1">
    <source>
        <dbReference type="SAM" id="MobiDB-lite"/>
    </source>
</evidence>
<feature type="compositionally biased region" description="Polar residues" evidence="1">
    <location>
        <begin position="166"/>
        <end position="177"/>
    </location>
</feature>
<feature type="compositionally biased region" description="Basic and acidic residues" evidence="1">
    <location>
        <begin position="28"/>
        <end position="37"/>
    </location>
</feature>
<feature type="compositionally biased region" description="Polar residues" evidence="1">
    <location>
        <begin position="138"/>
        <end position="151"/>
    </location>
</feature>
<sequence length="177" mass="19274">MEFGEAYDGTQNWPNVADPLPDYGLADLQDHNSRHLGDSTSSLGYRPVLREDDSPIHPPGVPNPDPMSSSYLSGHGPAYNQMGSTYSVLGSGSELPYMMNTPAMQTNTPAMQRYAPRLDELNHVRTNSLEPEHPIIGRNTTAERSTSQPGSGNVPPSFPGGPSHLYSRQNSSSWFSD</sequence>
<reference evidence="2 3" key="1">
    <citation type="journal article" date="2018" name="Front. Plant Sci.">
        <title>Red Clover (Trifolium pratense) and Zigzag Clover (T. medium) - A Picture of Genomic Similarities and Differences.</title>
        <authorList>
            <person name="Dluhosova J."/>
            <person name="Istvanek J."/>
            <person name="Nedelnik J."/>
            <person name="Repkova J."/>
        </authorList>
    </citation>
    <scope>NUCLEOTIDE SEQUENCE [LARGE SCALE GENOMIC DNA]</scope>
    <source>
        <strain evidence="3">cv. 10/8</strain>
        <tissue evidence="2">Leaf</tissue>
    </source>
</reference>
<keyword evidence="3" id="KW-1185">Reference proteome</keyword>
<name>A0A392QCJ4_9FABA</name>
<evidence type="ECO:0000313" key="2">
    <source>
        <dbReference type="EMBL" id="MCI20995.1"/>
    </source>
</evidence>
<feature type="region of interest" description="Disordered" evidence="1">
    <location>
        <begin position="1"/>
        <end position="76"/>
    </location>
</feature>
<dbReference type="Proteomes" id="UP000265520">
    <property type="component" value="Unassembled WGS sequence"/>
</dbReference>
<feature type="region of interest" description="Disordered" evidence="1">
    <location>
        <begin position="125"/>
        <end position="177"/>
    </location>
</feature>
<accession>A0A392QCJ4</accession>
<dbReference type="AlphaFoldDB" id="A0A392QCJ4"/>